<feature type="domain" description="Putative auto-transporter adhesin head GIN" evidence="1">
    <location>
        <begin position="40"/>
        <end position="177"/>
    </location>
</feature>
<proteinExistence type="predicted"/>
<organism evidence="2 3">
    <name type="scientific">Aquimarina hainanensis</name>
    <dbReference type="NCBI Taxonomy" id="1578017"/>
    <lineage>
        <taxon>Bacteria</taxon>
        <taxon>Pseudomonadati</taxon>
        <taxon>Bacteroidota</taxon>
        <taxon>Flavobacteriia</taxon>
        <taxon>Flavobacteriales</taxon>
        <taxon>Flavobacteriaceae</taxon>
        <taxon>Aquimarina</taxon>
    </lineage>
</organism>
<evidence type="ECO:0000313" key="2">
    <source>
        <dbReference type="EMBL" id="MFD2590021.1"/>
    </source>
</evidence>
<evidence type="ECO:0000313" key="3">
    <source>
        <dbReference type="Proteomes" id="UP001597459"/>
    </source>
</evidence>
<reference evidence="3" key="1">
    <citation type="journal article" date="2019" name="Int. J. Syst. Evol. Microbiol.">
        <title>The Global Catalogue of Microorganisms (GCM) 10K type strain sequencing project: providing services to taxonomists for standard genome sequencing and annotation.</title>
        <authorList>
            <consortium name="The Broad Institute Genomics Platform"/>
            <consortium name="The Broad Institute Genome Sequencing Center for Infectious Disease"/>
            <person name="Wu L."/>
            <person name="Ma J."/>
        </authorList>
    </citation>
    <scope>NUCLEOTIDE SEQUENCE [LARGE SCALE GENOMIC DNA]</scope>
    <source>
        <strain evidence="3">KCTC 42423</strain>
    </source>
</reference>
<protein>
    <submittedName>
        <fullName evidence="2">GIN domain-containing protein</fullName>
    </submittedName>
</protein>
<gene>
    <name evidence="2" type="ORF">ACFSTE_04215</name>
</gene>
<dbReference type="InterPro" id="IPR021255">
    <property type="entry name" value="DUF2807"/>
</dbReference>
<dbReference type="Gene3D" id="2.160.20.120">
    <property type="match status" value="1"/>
</dbReference>
<name>A0ABW5N4F5_9FLAO</name>
<dbReference type="EMBL" id="JBHULX010000003">
    <property type="protein sequence ID" value="MFD2590021.1"/>
    <property type="molecule type" value="Genomic_DNA"/>
</dbReference>
<dbReference type="Proteomes" id="UP001597459">
    <property type="component" value="Unassembled WGS sequence"/>
</dbReference>
<dbReference type="RefSeq" id="WP_176029542.1">
    <property type="nucleotide sequence ID" value="NZ_JBHSJV010000001.1"/>
</dbReference>
<accession>A0ABW5N4F5</accession>
<dbReference type="Pfam" id="PF10988">
    <property type="entry name" value="DUF2807"/>
    <property type="match status" value="1"/>
</dbReference>
<sequence>MKKILFVLLTACSIGNISAQNEKIKGNKIVTVERRTVGGFHTIELSENFKVTLQNSTENLVRVETDSNIQDVIDVKVTDSVLKIRSNKKIKKSKTLNITISYVQPIQKMILQDKVEIKSAALLETPKLHIETNGDVEAFLSVKCEELFLIAGGKSHPEIHANATKVTYQMNDGSELKGITNAEECKIELYKKASAKLEGEINTLAVRAENDTDFYGEKLSSQKTSLSAEGSSDCYILSTEEITIDANNKAEIYLLGSPKVIMNTFADQAIIYKKDLNYSPGLF</sequence>
<keyword evidence="3" id="KW-1185">Reference proteome</keyword>
<comment type="caution">
    <text evidence="2">The sequence shown here is derived from an EMBL/GenBank/DDBJ whole genome shotgun (WGS) entry which is preliminary data.</text>
</comment>
<evidence type="ECO:0000259" key="1">
    <source>
        <dbReference type="Pfam" id="PF10988"/>
    </source>
</evidence>